<evidence type="ECO:0000256" key="2">
    <source>
        <dbReference type="ARBA" id="ARBA00022703"/>
    </source>
</evidence>
<keyword evidence="3" id="KW-0378">Hydrolase</keyword>
<keyword evidence="3" id="KW-0645">Protease</keyword>
<dbReference type="SUPFAM" id="SSF52129">
    <property type="entry name" value="Caspase-like"/>
    <property type="match status" value="1"/>
</dbReference>
<comment type="similarity">
    <text evidence="1">Belongs to the peptidase C14B family.</text>
</comment>
<dbReference type="InterPro" id="IPR050452">
    <property type="entry name" value="Metacaspase"/>
</dbReference>
<dbReference type="PANTHER" id="PTHR48104">
    <property type="entry name" value="METACASPASE-4"/>
    <property type="match status" value="1"/>
</dbReference>
<accession>A0A4Y7SIK7</accession>
<dbReference type="Gene3D" id="3.40.50.12660">
    <property type="match status" value="1"/>
</dbReference>
<comment type="caution">
    <text evidence="6">The sequence shown here is derived from an EMBL/GenBank/DDBJ whole genome shotgun (WGS) entry which is preliminary data.</text>
</comment>
<evidence type="ECO:0000313" key="6">
    <source>
        <dbReference type="EMBL" id="TEB21665.1"/>
    </source>
</evidence>
<organism evidence="6 7">
    <name type="scientific">Coprinellus micaceus</name>
    <name type="common">Glistening ink-cap mushroom</name>
    <name type="synonym">Coprinus micaceus</name>
    <dbReference type="NCBI Taxonomy" id="71717"/>
    <lineage>
        <taxon>Eukaryota</taxon>
        <taxon>Fungi</taxon>
        <taxon>Dikarya</taxon>
        <taxon>Basidiomycota</taxon>
        <taxon>Agaricomycotina</taxon>
        <taxon>Agaricomycetes</taxon>
        <taxon>Agaricomycetidae</taxon>
        <taxon>Agaricales</taxon>
        <taxon>Agaricineae</taxon>
        <taxon>Psathyrellaceae</taxon>
        <taxon>Coprinellus</taxon>
    </lineage>
</organism>
<feature type="domain" description="Peptidase C14 caspase" evidence="5">
    <location>
        <begin position="64"/>
        <end position="349"/>
    </location>
</feature>
<dbReference type="EMBL" id="QPFP01000105">
    <property type="protein sequence ID" value="TEB21665.1"/>
    <property type="molecule type" value="Genomic_DNA"/>
</dbReference>
<dbReference type="AlphaFoldDB" id="A0A4Y7SIK7"/>
<dbReference type="OrthoDB" id="3223806at2759"/>
<keyword evidence="2" id="KW-0053">Apoptosis</keyword>
<dbReference type="GO" id="GO:0006915">
    <property type="term" value="P:apoptotic process"/>
    <property type="evidence" value="ECO:0007669"/>
    <property type="project" value="UniProtKB-KW"/>
</dbReference>
<evidence type="ECO:0000259" key="5">
    <source>
        <dbReference type="Pfam" id="PF00656"/>
    </source>
</evidence>
<evidence type="ECO:0000256" key="3">
    <source>
        <dbReference type="ARBA" id="ARBA00022807"/>
    </source>
</evidence>
<dbReference type="GO" id="GO:0005737">
    <property type="term" value="C:cytoplasm"/>
    <property type="evidence" value="ECO:0007669"/>
    <property type="project" value="TreeGrafter"/>
</dbReference>
<dbReference type="GO" id="GO:0004197">
    <property type="term" value="F:cysteine-type endopeptidase activity"/>
    <property type="evidence" value="ECO:0007669"/>
    <property type="project" value="InterPro"/>
</dbReference>
<reference evidence="6 7" key="1">
    <citation type="journal article" date="2019" name="Nat. Ecol. Evol.">
        <title>Megaphylogeny resolves global patterns of mushroom evolution.</title>
        <authorList>
            <person name="Varga T."/>
            <person name="Krizsan K."/>
            <person name="Foldi C."/>
            <person name="Dima B."/>
            <person name="Sanchez-Garcia M."/>
            <person name="Sanchez-Ramirez S."/>
            <person name="Szollosi G.J."/>
            <person name="Szarkandi J.G."/>
            <person name="Papp V."/>
            <person name="Albert L."/>
            <person name="Andreopoulos W."/>
            <person name="Angelini C."/>
            <person name="Antonin V."/>
            <person name="Barry K.W."/>
            <person name="Bougher N.L."/>
            <person name="Buchanan P."/>
            <person name="Buyck B."/>
            <person name="Bense V."/>
            <person name="Catcheside P."/>
            <person name="Chovatia M."/>
            <person name="Cooper J."/>
            <person name="Damon W."/>
            <person name="Desjardin D."/>
            <person name="Finy P."/>
            <person name="Geml J."/>
            <person name="Haridas S."/>
            <person name="Hughes K."/>
            <person name="Justo A."/>
            <person name="Karasinski D."/>
            <person name="Kautmanova I."/>
            <person name="Kiss B."/>
            <person name="Kocsube S."/>
            <person name="Kotiranta H."/>
            <person name="LaButti K.M."/>
            <person name="Lechner B.E."/>
            <person name="Liimatainen K."/>
            <person name="Lipzen A."/>
            <person name="Lukacs Z."/>
            <person name="Mihaltcheva S."/>
            <person name="Morgado L.N."/>
            <person name="Niskanen T."/>
            <person name="Noordeloos M.E."/>
            <person name="Ohm R.A."/>
            <person name="Ortiz-Santana B."/>
            <person name="Ovrebo C."/>
            <person name="Racz N."/>
            <person name="Riley R."/>
            <person name="Savchenko A."/>
            <person name="Shiryaev A."/>
            <person name="Soop K."/>
            <person name="Spirin V."/>
            <person name="Szebenyi C."/>
            <person name="Tomsovsky M."/>
            <person name="Tulloss R.E."/>
            <person name="Uehling J."/>
            <person name="Grigoriev I.V."/>
            <person name="Vagvolgyi C."/>
            <person name="Papp T."/>
            <person name="Martin F.M."/>
            <person name="Miettinen O."/>
            <person name="Hibbett D.S."/>
            <person name="Nagy L.G."/>
        </authorList>
    </citation>
    <scope>NUCLEOTIDE SEQUENCE [LARGE SCALE GENOMIC DNA]</scope>
    <source>
        <strain evidence="6 7">FP101781</strain>
    </source>
</reference>
<evidence type="ECO:0000256" key="1">
    <source>
        <dbReference type="ARBA" id="ARBA00009005"/>
    </source>
</evidence>
<dbReference type="Pfam" id="PF00656">
    <property type="entry name" value="Peptidase_C14"/>
    <property type="match status" value="1"/>
</dbReference>
<feature type="region of interest" description="Disordered" evidence="4">
    <location>
        <begin position="1"/>
        <end position="58"/>
    </location>
</feature>
<dbReference type="PANTHER" id="PTHR48104:SF30">
    <property type="entry name" value="METACASPASE-1"/>
    <property type="match status" value="1"/>
</dbReference>
<sequence length="358" mass="39665">MGRRRHQEEDEYEEEEEEEEEDEEEEEEEDEEEEEEGGAEAGEEEEEEEDEGEEWEYSKCTGNKKALLIGINYFGTSGELRGCINDVENIYSFITEFWDYPADNIMILRDDSEDPDLQPTKANILSAMEWLVTDAQTDDALFLHYSGHGSQQEDEDGDEADGIDEALCPVDYTDSGLIVDDVLNDILVKPLPVGCRMTVLFDSCHSGSALDLPYMYDADGLVMQHDPAKDSAAAISAAIDAHNSGDVAALARAARNMSLVATGRTHMANVITKKTKGSRADVIFLSGCKDHQTSADAIEDGEATGAVSHALVKVLTENPNQSYHSLLINIRTVLQEKYTQIPQLSSSHPIDTELEFII</sequence>
<dbReference type="Proteomes" id="UP000298030">
    <property type="component" value="Unassembled WGS sequence"/>
</dbReference>
<dbReference type="GO" id="GO:0006508">
    <property type="term" value="P:proteolysis"/>
    <property type="evidence" value="ECO:0007669"/>
    <property type="project" value="InterPro"/>
</dbReference>
<evidence type="ECO:0000313" key="7">
    <source>
        <dbReference type="Proteomes" id="UP000298030"/>
    </source>
</evidence>
<gene>
    <name evidence="6" type="ORF">FA13DRAFT_1799630</name>
</gene>
<keyword evidence="3" id="KW-0788">Thiol protease</keyword>
<evidence type="ECO:0000256" key="4">
    <source>
        <dbReference type="SAM" id="MobiDB-lite"/>
    </source>
</evidence>
<keyword evidence="7" id="KW-1185">Reference proteome</keyword>
<feature type="compositionally biased region" description="Acidic residues" evidence="4">
    <location>
        <begin position="9"/>
        <end position="55"/>
    </location>
</feature>
<dbReference type="InterPro" id="IPR011600">
    <property type="entry name" value="Pept_C14_caspase"/>
</dbReference>
<dbReference type="InterPro" id="IPR029030">
    <property type="entry name" value="Caspase-like_dom_sf"/>
</dbReference>
<name>A0A4Y7SIK7_COPMI</name>
<protein>
    <submittedName>
        <fullName evidence="6">Metacaspase</fullName>
    </submittedName>
</protein>
<proteinExistence type="inferred from homology"/>